<dbReference type="InterPro" id="IPR007627">
    <property type="entry name" value="RNA_pol_sigma70_r2"/>
</dbReference>
<dbReference type="RefSeq" id="WP_184580599.1">
    <property type="nucleotide sequence ID" value="NZ_JACHJT010000001.1"/>
</dbReference>
<protein>
    <submittedName>
        <fullName evidence="8">RNA polymerase sigma-70 factor (ECF subfamily)</fullName>
    </submittedName>
</protein>
<evidence type="ECO:0000259" key="7">
    <source>
        <dbReference type="Pfam" id="PF08281"/>
    </source>
</evidence>
<dbReference type="PANTHER" id="PTHR30173:SF36">
    <property type="entry name" value="ECF RNA POLYMERASE SIGMA FACTOR SIGJ"/>
    <property type="match status" value="1"/>
</dbReference>
<dbReference type="PANTHER" id="PTHR30173">
    <property type="entry name" value="SIGMA 19 FACTOR"/>
    <property type="match status" value="1"/>
</dbReference>
<dbReference type="InterPro" id="IPR013325">
    <property type="entry name" value="RNA_pol_sigma_r2"/>
</dbReference>
<keyword evidence="5" id="KW-0804">Transcription</keyword>
<evidence type="ECO:0000313" key="8">
    <source>
        <dbReference type="EMBL" id="MBB4932900.1"/>
    </source>
</evidence>
<comment type="subunit">
    <text evidence="2">Interacts transiently with the RNA polymerase catalytic core formed by RpoA, RpoB, RpoC and RpoZ (2 alpha, 1 beta, 1 beta' and 1 omega subunit) to form the RNA polymerase holoenzyme that can initiate transcription.</text>
</comment>
<dbReference type="Gene3D" id="1.10.10.10">
    <property type="entry name" value="Winged helix-like DNA-binding domain superfamily/Winged helix DNA-binding domain"/>
    <property type="match status" value="1"/>
</dbReference>
<dbReference type="InterPro" id="IPR013249">
    <property type="entry name" value="RNA_pol_sigma70_r4_t2"/>
</dbReference>
<feature type="domain" description="RNA polymerase sigma factor 70 region 4 type 2" evidence="7">
    <location>
        <begin position="109"/>
        <end position="157"/>
    </location>
</feature>
<dbReference type="AlphaFoldDB" id="A0A7W7RJ67"/>
<dbReference type="SUPFAM" id="SSF88659">
    <property type="entry name" value="Sigma3 and sigma4 domains of RNA polymerase sigma factors"/>
    <property type="match status" value="1"/>
</dbReference>
<dbReference type="GO" id="GO:0006352">
    <property type="term" value="P:DNA-templated transcription initiation"/>
    <property type="evidence" value="ECO:0007669"/>
    <property type="project" value="InterPro"/>
</dbReference>
<organism evidence="8 9">
    <name type="scientific">Lipingzhangella halophila</name>
    <dbReference type="NCBI Taxonomy" id="1783352"/>
    <lineage>
        <taxon>Bacteria</taxon>
        <taxon>Bacillati</taxon>
        <taxon>Actinomycetota</taxon>
        <taxon>Actinomycetes</taxon>
        <taxon>Streptosporangiales</taxon>
        <taxon>Nocardiopsidaceae</taxon>
        <taxon>Lipingzhangella</taxon>
    </lineage>
</organism>
<dbReference type="Pfam" id="PF08281">
    <property type="entry name" value="Sigma70_r4_2"/>
    <property type="match status" value="1"/>
</dbReference>
<comment type="caution">
    <text evidence="8">The sequence shown here is derived from an EMBL/GenBank/DDBJ whole genome shotgun (WGS) entry which is preliminary data.</text>
</comment>
<dbReference type="SUPFAM" id="SSF54427">
    <property type="entry name" value="NTF2-like"/>
    <property type="match status" value="1"/>
</dbReference>
<proteinExistence type="inferred from homology"/>
<sequence>MTRTHLERFEANRSRLFSLAYRLLGEASEAEDVLQDAYLRWSNSHEVHVAEAWLTRVVTNLCLNRLGSARARRERYVGTWLPEPVLTEGDRLGPLESVEQRESVSLGMLLLLERLTPPERAAFVLREAFGYGHREIAEILDVEEPHARQVYRRAREHVGTQRRRFDAEPEHSRRIVERFLAAATDGDVAELEALLAEDVVAWSDGGGRAPAIAGPLTGRVQVTRVQIALHSHPRARRARFTVRWVNGAPALLGAENGVLALVVVPEVVEGRIVAIRTLTNPDKLAFVTTQLQ</sequence>
<dbReference type="GO" id="GO:0003677">
    <property type="term" value="F:DNA binding"/>
    <property type="evidence" value="ECO:0007669"/>
    <property type="project" value="InterPro"/>
</dbReference>
<dbReference type="Pfam" id="PF04542">
    <property type="entry name" value="Sigma70_r2"/>
    <property type="match status" value="1"/>
</dbReference>
<dbReference type="Gene3D" id="1.10.1740.10">
    <property type="match status" value="1"/>
</dbReference>
<dbReference type="NCBIfam" id="TIGR02937">
    <property type="entry name" value="sigma70-ECF"/>
    <property type="match status" value="1"/>
</dbReference>
<accession>A0A7W7RJ67</accession>
<dbReference type="InterPro" id="IPR013324">
    <property type="entry name" value="RNA_pol_sigma_r3/r4-like"/>
</dbReference>
<evidence type="ECO:0000256" key="3">
    <source>
        <dbReference type="ARBA" id="ARBA00023015"/>
    </source>
</evidence>
<dbReference type="SUPFAM" id="SSF88946">
    <property type="entry name" value="Sigma2 domain of RNA polymerase sigma factors"/>
    <property type="match status" value="1"/>
</dbReference>
<evidence type="ECO:0000256" key="2">
    <source>
        <dbReference type="ARBA" id="ARBA00011344"/>
    </source>
</evidence>
<feature type="domain" description="RNA polymerase sigma-70 region 2" evidence="6">
    <location>
        <begin position="9"/>
        <end position="70"/>
    </location>
</feature>
<dbReference type="Gene3D" id="3.10.450.50">
    <property type="match status" value="1"/>
</dbReference>
<name>A0A7W7RJ67_9ACTN</name>
<dbReference type="Proteomes" id="UP000523007">
    <property type="component" value="Unassembled WGS sequence"/>
</dbReference>
<evidence type="ECO:0000313" key="9">
    <source>
        <dbReference type="Proteomes" id="UP000523007"/>
    </source>
</evidence>
<keyword evidence="4" id="KW-0731">Sigma factor</keyword>
<evidence type="ECO:0000256" key="4">
    <source>
        <dbReference type="ARBA" id="ARBA00023082"/>
    </source>
</evidence>
<dbReference type="InterPro" id="IPR052704">
    <property type="entry name" value="ECF_Sigma-70_Domain"/>
</dbReference>
<dbReference type="InterPro" id="IPR036388">
    <property type="entry name" value="WH-like_DNA-bd_sf"/>
</dbReference>
<gene>
    <name evidence="8" type="ORF">F4561_003720</name>
</gene>
<evidence type="ECO:0000259" key="6">
    <source>
        <dbReference type="Pfam" id="PF04542"/>
    </source>
</evidence>
<dbReference type="InterPro" id="IPR032710">
    <property type="entry name" value="NTF2-like_dom_sf"/>
</dbReference>
<keyword evidence="3" id="KW-0805">Transcription regulation</keyword>
<evidence type="ECO:0000256" key="5">
    <source>
        <dbReference type="ARBA" id="ARBA00023163"/>
    </source>
</evidence>
<dbReference type="EMBL" id="JACHJT010000001">
    <property type="protein sequence ID" value="MBB4932900.1"/>
    <property type="molecule type" value="Genomic_DNA"/>
</dbReference>
<dbReference type="InterPro" id="IPR014284">
    <property type="entry name" value="RNA_pol_sigma-70_dom"/>
</dbReference>
<reference evidence="8 9" key="1">
    <citation type="submission" date="2020-08" db="EMBL/GenBank/DDBJ databases">
        <title>Sequencing the genomes of 1000 actinobacteria strains.</title>
        <authorList>
            <person name="Klenk H.-P."/>
        </authorList>
    </citation>
    <scope>NUCLEOTIDE SEQUENCE [LARGE SCALE GENOMIC DNA]</scope>
    <source>
        <strain evidence="8 9">DSM 102030</strain>
    </source>
</reference>
<dbReference type="NCBIfam" id="NF007214">
    <property type="entry name" value="PRK09636.1"/>
    <property type="match status" value="1"/>
</dbReference>
<evidence type="ECO:0000256" key="1">
    <source>
        <dbReference type="ARBA" id="ARBA00010641"/>
    </source>
</evidence>
<keyword evidence="9" id="KW-1185">Reference proteome</keyword>
<dbReference type="GO" id="GO:0016987">
    <property type="term" value="F:sigma factor activity"/>
    <property type="evidence" value="ECO:0007669"/>
    <property type="project" value="UniProtKB-KW"/>
</dbReference>
<comment type="similarity">
    <text evidence="1">Belongs to the sigma-70 factor family. ECF subfamily.</text>
</comment>